<dbReference type="GO" id="GO:0005840">
    <property type="term" value="C:ribosome"/>
    <property type="evidence" value="ECO:0007669"/>
    <property type="project" value="UniProtKB-KW"/>
</dbReference>
<dbReference type="InterPro" id="IPR020070">
    <property type="entry name" value="Ribosomal_bL9_N"/>
</dbReference>
<dbReference type="InterPro" id="IPR036791">
    <property type="entry name" value="Ribosomal_bL9_C_sf"/>
</dbReference>
<evidence type="ECO:0000256" key="7">
    <source>
        <dbReference type="HAMAP-Rule" id="MF_00503"/>
    </source>
</evidence>
<reference evidence="9" key="2">
    <citation type="journal article" date="2018" name="ISME J.">
        <title>A dynamic microbial community with high functional redundancy inhabits the cold, oxic subseafloor aquifer.</title>
        <authorList>
            <person name="Tully B.J."/>
            <person name="Wheat C.G."/>
            <person name="Glazer B.T."/>
            <person name="Huber J.A."/>
        </authorList>
    </citation>
    <scope>NUCLEOTIDE SEQUENCE</scope>
    <source>
        <strain evidence="9">NORP83</strain>
    </source>
</reference>
<dbReference type="GO" id="GO:0006412">
    <property type="term" value="P:translation"/>
    <property type="evidence" value="ECO:0007669"/>
    <property type="project" value="UniProtKB-UniRule"/>
</dbReference>
<dbReference type="InterPro" id="IPR000244">
    <property type="entry name" value="Ribosomal_bL9"/>
</dbReference>
<dbReference type="GO" id="GO:1990904">
    <property type="term" value="C:ribonucleoprotein complex"/>
    <property type="evidence" value="ECO:0007669"/>
    <property type="project" value="UniProtKB-KW"/>
</dbReference>
<dbReference type="InterPro" id="IPR020594">
    <property type="entry name" value="Ribosomal_bL9_bac/chp"/>
</dbReference>
<gene>
    <name evidence="7" type="primary">rplI</name>
    <name evidence="9" type="ORF">COB13_17500</name>
</gene>
<feature type="domain" description="Ribosomal protein L9" evidence="8">
    <location>
        <begin position="13"/>
        <end position="40"/>
    </location>
</feature>
<comment type="caution">
    <text evidence="9">The sequence shown here is derived from an EMBL/GenBank/DDBJ whole genome shotgun (WGS) entry which is preliminary data.</text>
</comment>
<keyword evidence="3 7" id="KW-0694">RNA-binding</keyword>
<dbReference type="NCBIfam" id="TIGR00158">
    <property type="entry name" value="L9"/>
    <property type="match status" value="1"/>
</dbReference>
<dbReference type="InterPro" id="IPR009027">
    <property type="entry name" value="Ribosomal_bL9/RNase_H1_N"/>
</dbReference>
<organism evidence="9">
    <name type="scientific">OCS116 cluster bacterium</name>
    <dbReference type="NCBI Taxonomy" id="2030921"/>
    <lineage>
        <taxon>Bacteria</taxon>
        <taxon>Pseudomonadati</taxon>
        <taxon>Pseudomonadota</taxon>
        <taxon>Alphaproteobacteria</taxon>
        <taxon>OCS116 cluster</taxon>
    </lineage>
</organism>
<comment type="function">
    <text evidence="7">Binds to the 23S rRNA.</text>
</comment>
<dbReference type="Gene3D" id="3.40.5.10">
    <property type="entry name" value="Ribosomal protein L9, N-terminal domain"/>
    <property type="match status" value="1"/>
</dbReference>
<evidence type="ECO:0000259" key="8">
    <source>
        <dbReference type="PROSITE" id="PS00651"/>
    </source>
</evidence>
<dbReference type="Gene3D" id="3.10.430.100">
    <property type="entry name" value="Ribosomal protein L9, C-terminal domain"/>
    <property type="match status" value="1"/>
</dbReference>
<evidence type="ECO:0000256" key="5">
    <source>
        <dbReference type="ARBA" id="ARBA00023274"/>
    </source>
</evidence>
<dbReference type="SUPFAM" id="SSF55658">
    <property type="entry name" value="L9 N-domain-like"/>
    <property type="match status" value="1"/>
</dbReference>
<evidence type="ECO:0000256" key="1">
    <source>
        <dbReference type="ARBA" id="ARBA00010605"/>
    </source>
</evidence>
<evidence type="ECO:0000256" key="6">
    <source>
        <dbReference type="ARBA" id="ARBA00035292"/>
    </source>
</evidence>
<dbReference type="InterPro" id="IPR036935">
    <property type="entry name" value="Ribosomal_bL9_N_sf"/>
</dbReference>
<dbReference type="HAMAP" id="MF_00503">
    <property type="entry name" value="Ribosomal_bL9"/>
    <property type="match status" value="1"/>
</dbReference>
<evidence type="ECO:0000256" key="4">
    <source>
        <dbReference type="ARBA" id="ARBA00022980"/>
    </source>
</evidence>
<dbReference type="InterPro" id="IPR020069">
    <property type="entry name" value="Ribosomal_bL9_C"/>
</dbReference>
<dbReference type="SUPFAM" id="SSF55653">
    <property type="entry name" value="Ribosomal protein L9 C-domain"/>
    <property type="match status" value="1"/>
</dbReference>
<dbReference type="GO" id="GO:0003735">
    <property type="term" value="F:structural constituent of ribosome"/>
    <property type="evidence" value="ECO:0007669"/>
    <property type="project" value="InterPro"/>
</dbReference>
<dbReference type="Pfam" id="PF03948">
    <property type="entry name" value="Ribosomal_L9_C"/>
    <property type="match status" value="1"/>
</dbReference>
<dbReference type="PANTHER" id="PTHR21368">
    <property type="entry name" value="50S RIBOSOMAL PROTEIN L9"/>
    <property type="match status" value="1"/>
</dbReference>
<evidence type="ECO:0000256" key="3">
    <source>
        <dbReference type="ARBA" id="ARBA00022884"/>
    </source>
</evidence>
<sequence>MKVILLERIAKLGNMGEVVNVKPGFARNFLFPQAKALRANDANMAKYETEKAQLISLNADLVTKAQATAEEMKNFSVTAIRAASESGQLYGSVSTRDIANLISDKGVDVKRTQVTLTSPIKTVGISTAHVILHPEVQIDISVNVARSEDEAERQAAGEDITVEVFEDEYEFEAFDEDADDVLGDIVETSEETADEEEKSED</sequence>
<dbReference type="Pfam" id="PF01281">
    <property type="entry name" value="Ribosomal_L9_N"/>
    <property type="match status" value="1"/>
</dbReference>
<accession>A0A2A4YP28</accession>
<comment type="similarity">
    <text evidence="1 7">Belongs to the bacterial ribosomal protein bL9 family.</text>
</comment>
<evidence type="ECO:0000256" key="2">
    <source>
        <dbReference type="ARBA" id="ARBA00022730"/>
    </source>
</evidence>
<dbReference type="GO" id="GO:0019843">
    <property type="term" value="F:rRNA binding"/>
    <property type="evidence" value="ECO:0007669"/>
    <property type="project" value="UniProtKB-UniRule"/>
</dbReference>
<evidence type="ECO:0000313" key="9">
    <source>
        <dbReference type="EMBL" id="PCI96461.1"/>
    </source>
</evidence>
<proteinExistence type="inferred from homology"/>
<name>A0A2A4YP28_9PROT</name>
<keyword evidence="4 7" id="KW-0689">Ribosomal protein</keyword>
<protein>
    <recommendedName>
        <fullName evidence="6 7">Large ribosomal subunit protein bL9</fullName>
    </recommendedName>
</protein>
<dbReference type="EMBL" id="NVUS01000043">
    <property type="protein sequence ID" value="PCI96461.1"/>
    <property type="molecule type" value="Genomic_DNA"/>
</dbReference>
<keyword evidence="5 7" id="KW-0687">Ribonucleoprotein</keyword>
<keyword evidence="2 7" id="KW-0699">rRNA-binding</keyword>
<dbReference type="AlphaFoldDB" id="A0A2A4YP28"/>
<dbReference type="PROSITE" id="PS00651">
    <property type="entry name" value="RIBOSOMAL_L9"/>
    <property type="match status" value="1"/>
</dbReference>
<reference key="1">
    <citation type="submission" date="2017-08" db="EMBL/GenBank/DDBJ databases">
        <title>A dynamic microbial community with high functional redundancy inhabits the cold, oxic subseafloor aquifer.</title>
        <authorList>
            <person name="Tully B.J."/>
            <person name="Wheat C.G."/>
            <person name="Glazer B.T."/>
            <person name="Huber J.A."/>
        </authorList>
    </citation>
    <scope>NUCLEOTIDE SEQUENCE [LARGE SCALE GENOMIC DNA]</scope>
</reference>